<feature type="compositionally biased region" description="Polar residues" evidence="16">
    <location>
        <begin position="2488"/>
        <end position="2502"/>
    </location>
</feature>
<feature type="coiled-coil region" evidence="15">
    <location>
        <begin position="1478"/>
        <end position="1533"/>
    </location>
</feature>
<dbReference type="InterPro" id="IPR011047">
    <property type="entry name" value="Quinoprotein_ADH-like_sf"/>
</dbReference>
<evidence type="ECO:0000256" key="3">
    <source>
        <dbReference type="ARBA" id="ARBA00022553"/>
    </source>
</evidence>
<feature type="compositionally biased region" description="Basic and acidic residues" evidence="16">
    <location>
        <begin position="621"/>
        <end position="644"/>
    </location>
</feature>
<feature type="coiled-coil region" evidence="15">
    <location>
        <begin position="1116"/>
        <end position="1165"/>
    </location>
</feature>
<feature type="coiled-coil region" evidence="15">
    <location>
        <begin position="1914"/>
        <end position="1969"/>
    </location>
</feature>
<accession>A0A7J6C3X5</accession>
<dbReference type="SUPFAM" id="SSF50978">
    <property type="entry name" value="WD40 repeat-like"/>
    <property type="match status" value="1"/>
</dbReference>
<dbReference type="GO" id="GO:0007288">
    <property type="term" value="P:sperm axoneme assembly"/>
    <property type="evidence" value="ECO:0007669"/>
    <property type="project" value="UniProtKB-ARBA"/>
</dbReference>
<feature type="compositionally biased region" description="Pro residues" evidence="16">
    <location>
        <begin position="2568"/>
        <end position="2584"/>
    </location>
</feature>
<dbReference type="InterPro" id="IPR001680">
    <property type="entry name" value="WD40_rpt"/>
</dbReference>
<feature type="compositionally biased region" description="Low complexity" evidence="16">
    <location>
        <begin position="2412"/>
        <end position="2428"/>
    </location>
</feature>
<organism evidence="19 20">
    <name type="scientific">Onychostoma macrolepis</name>
    <dbReference type="NCBI Taxonomy" id="369639"/>
    <lineage>
        <taxon>Eukaryota</taxon>
        <taxon>Metazoa</taxon>
        <taxon>Chordata</taxon>
        <taxon>Craniata</taxon>
        <taxon>Vertebrata</taxon>
        <taxon>Euteleostomi</taxon>
        <taxon>Actinopterygii</taxon>
        <taxon>Neopterygii</taxon>
        <taxon>Teleostei</taxon>
        <taxon>Ostariophysi</taxon>
        <taxon>Cypriniformes</taxon>
        <taxon>Cyprinidae</taxon>
        <taxon>Acrossocheilinae</taxon>
        <taxon>Onychostoma</taxon>
    </lineage>
</organism>
<feature type="compositionally biased region" description="Low complexity" evidence="16">
    <location>
        <begin position="1999"/>
        <end position="2008"/>
    </location>
</feature>
<dbReference type="EMBL" id="JAAMOB010000019">
    <property type="protein sequence ID" value="KAF4100532.1"/>
    <property type="molecule type" value="Genomic_DNA"/>
</dbReference>
<feature type="repeat" description="WD" evidence="14">
    <location>
        <begin position="396"/>
        <end position="437"/>
    </location>
</feature>
<evidence type="ECO:0000256" key="8">
    <source>
        <dbReference type="ARBA" id="ARBA00023069"/>
    </source>
</evidence>
<feature type="repeat" description="WD" evidence="14">
    <location>
        <begin position="501"/>
        <end position="534"/>
    </location>
</feature>
<keyword evidence="9" id="KW-0206">Cytoskeleton</keyword>
<feature type="coiled-coil region" evidence="15">
    <location>
        <begin position="1328"/>
        <end position="1366"/>
    </location>
</feature>
<feature type="compositionally biased region" description="Polar residues" evidence="16">
    <location>
        <begin position="2253"/>
        <end position="2267"/>
    </location>
</feature>
<evidence type="ECO:0000313" key="19">
    <source>
        <dbReference type="EMBL" id="KAF4100532.1"/>
    </source>
</evidence>
<dbReference type="InterPro" id="IPR022154">
    <property type="entry name" value="TRAK1/2_C"/>
</dbReference>
<evidence type="ECO:0000256" key="9">
    <source>
        <dbReference type="ARBA" id="ARBA00023212"/>
    </source>
</evidence>
<keyword evidence="3" id="KW-0597">Phosphoprotein</keyword>
<dbReference type="SMART" id="SM01424">
    <property type="entry name" value="HAP1_N"/>
    <property type="match status" value="1"/>
</dbReference>
<evidence type="ECO:0000259" key="18">
    <source>
        <dbReference type="SMART" id="SM01424"/>
    </source>
</evidence>
<keyword evidence="6" id="KW-0282">Flagellum</keyword>
<feature type="region of interest" description="Disordered" evidence="16">
    <location>
        <begin position="1412"/>
        <end position="1462"/>
    </location>
</feature>
<evidence type="ECO:0000256" key="6">
    <source>
        <dbReference type="ARBA" id="ARBA00022846"/>
    </source>
</evidence>
<feature type="region of interest" description="Disordered" evidence="16">
    <location>
        <begin position="2407"/>
        <end position="2428"/>
    </location>
</feature>
<feature type="coiled-coil region" evidence="15">
    <location>
        <begin position="1724"/>
        <end position="1751"/>
    </location>
</feature>
<keyword evidence="20" id="KW-1185">Reference proteome</keyword>
<dbReference type="SMART" id="SM01423">
    <property type="entry name" value="Milton"/>
    <property type="match status" value="1"/>
</dbReference>
<sequence length="2740" mass="309517">MNMDASETLTDEVILQETAVEECDGNPEEEQKQSIPDDMYYSYEELCSKPFITADSNIPQNLLHLSHSFGYDCGRRGNLQLLDEHTLAFIAGNLLILLDVHIKKQRYIRSSSGGGIGAIMTHPSKQYLAVAEKGYQPNIIIYEYPSLRPYRILRGGTGSAYSFVDFNRDGSLLASVGGAPDYMLTLWDWRQEQVTLCNKAFSQDVYRVTFSPDCVGQLTTSGTGHIRFWKMANTFTGLKLQGLLGSFGKTTVTDIEGYVELPDGKVVSGSEWGNMLLWEGGLIKVELCRKGGRTCHSGAIYQFNLDEGELMTIGSDGAVRGWNLETIDTADAVDDSGLFEIEPMNEIIIGRNVSLYSMVKSSIPETSIWFAQDSNGCIWKLDLSFSNITQDPECLFSFHAGAIQGMDVSESSHLMATTALDSSVRVFDFLSKKELTVCRFKQGGTTLTWASDMVNTAGGLLLVGFDDGVVRLMELFNTQSLHAVAGRTRSGDAELRLRQALKPHNAPVTAIAYERTRKIMATGSTDSTVFFFTVGERYTPIGFITVPGPVQGLEWSPQSHEKNTLLIFCQNGHVVEVQCPGPGAQTGGNTFQLSDLPTIHFCFSSIKSRIKRDAEVALRQARKEEKKKEREKRLKKLKEQKPDATVEELQEEEKEEDEKEEELPLLYIPSPRSPLHCGFYSTPGSFWLSMGGYDSGYLYHCKFSEQQSEDPLERKDEPFSFIPVHDADHNPILTITFNSSRQLLLCGMKDGSIRVYPVQASDHQLSSMQVHWALSVHDNHYGHVCHIRFSFDDTFVLTAGEDGNIFSFSCLPEEELQKAMLKHAKVPSPRVGLEKEIAAQDIEDASAYSIETAKQKLELDRMHKEAEQRKQERRKRLAELQSRFQALLEQNQSLPEHIRLHRSEFELDLSFREETERQTEERMMEVRKELAWEEERYRIGLNKLQTMFWESVVEDTVTVHAFKSGHKVSNFRLLALSAIQMHLHQHGTAASQSGPMEQDHWQSKAQPGKKASNISLQDELVTDPVMQSGSMHSGSRKLASREAEKLRKAAEKAEKARAMIEKRKKEWAELCASKPSEDYEDPKDVEAIRLAKEKIGDFKLKSAKDFTVPEHLRMNVEKKRVQLVELEKKIFEKKSEMNSRVMALRDSKVEIVSQLQAQVEQLQEVQQHLPPEKRCPLPAVPVLMPEEMPEKKHRYTRATLERYATLRDKMASTGLEEQQDGQNILELLEQETQGTHTEAQDTHIENEGEETHSHKQEEELTELEKEMRGIEEIRNLCQQDQLLKQMEDALWRFDAELCVLRHEKQELDVYMKLADLRHVTLFEELLLLKEFEKREDILQERLTTYIQEEEEIRTKMHENKKQMELKKRDILRLQGKEKTIAATFQASLGENNKFEEFLTRVFKKKIKRTKKKETQGRDGGDVTEEEDDSDEDSDEESDGDNDEDYDDPETGVPLDDSVCPPNCDPELFDNTLRLREYRLDVEEQLQEEIKIVDGLKKEYDTLTKKEKIVQNNRKAAEGDLELINREKQQKLNEVDVVVPLRLHQIEYVNNGLLPGKLDSALVLNTADLQHLEKRIKELQQEKIEQRELYKHAKQQHVQLRHDLKDMEARIKGSEVRCEQLMLKKFGQLVDLEVLQTLSGNRRVEEMRQEIREQDAKYTKDLKHWEAKVIEAREALTEITKQNTERLRKMNSLLSQKKALDEHLNARQQKTVGQFRGRLVEKQELQRLQQLVVAQSQDIEVLNDEIRALSRKDGHVLPPLEPVLPPIPTLPHKHTTSNSAAKLDESSSECSRTDPTEPVHLGPIPEEQYVGEGTEEPVPLAPHALYRDAETITDVCNSTELPEVEIISLLEEQLPVYRLRADCVYGYEHDDWIHTPLISPDTRIDLTSEQIEETLNYFLLCAERVGQMTKTYNDIDAVTRLLEEKERDLELAARIGQSLLKKNRVLSEQNEYLEEQVGSIREEVAQLHHELNLKDELLQFYTNAAEESEEGSGSPTSQQGRAGVSARSGSSLDILQQKLRDLEEENLSLRSEASQLKSETESYEEKEQQLVNDCVRELRQSSIQISSIAEELAKKTEDASRQQEEITHLLSQIVDLQKKAKTFAVENEELSQHLSAAKDAQRQLTAELQELEEKYSECIEMLHEAQEELKNLRNRSVSAGTPRRYHALGLFPMDSLAAEIEGTMRKELSLENPDNEEQRVRHKRVFETVKNINQSVRQRSANSATNIPGSNQTLSSLSSAFSDSNSNNAAPDNRTQSMLQETGSSDAATDSPEKRSGSEELKLALRRLSLRRQNCLSERLFFEGERERRNREPADSGDYSNRLVHSESIMSLGAWASRPYLPDKLQIVKPLEGSATLQHWQQLAQPNLGGILDARPGVVPKGFRPLELDLEEVYHYADYEEDEPGEQYFQNLPTTTTSNSSVPPAHSLAPSASPSPCLSTGHASIEFSMYFPGKCMAHTSSTYTFTTCKILHPSDELTRVTPSLNPVPTSSCVMSSSLRSTPAATPCTPRRMSLSQSQSFTNLRDSTKTFSTSLGLVRLLQERGISAAVYQPQSWDRGSGGVLLSTSVLPPPPPDLNRPTTPPNSPTRCTPSPGSAVSDTDTSTPFSFKSPSYENFLASKPARSILKEVAGVSGAQAKDCESQTDVSMYSLNLVDKLKRLGLASPGASGATGGGIPRPSPLIGPLGGLRRAGSPFSPLNEGMRRNRSYPAMVGASMAMKGPGPQGDEMLLAPKLPKQTSLK</sequence>
<comment type="function">
    <text evidence="11">Flagellar protein involved in sperm flagellum axoneme organization and function.</text>
</comment>
<protein>
    <recommendedName>
        <fullName evidence="13">Cilia- and flagella-associated protein 44</fullName>
    </recommendedName>
</protein>
<dbReference type="Pfam" id="PF25828">
    <property type="entry name" value="CC_Cfap43"/>
    <property type="match status" value="1"/>
</dbReference>
<evidence type="ECO:0000313" key="20">
    <source>
        <dbReference type="Proteomes" id="UP000579812"/>
    </source>
</evidence>
<feature type="compositionally biased region" description="Basic and acidic residues" evidence="16">
    <location>
        <begin position="1238"/>
        <end position="1261"/>
    </location>
</feature>
<proteinExistence type="inferred from homology"/>
<feature type="region of interest" description="Disordered" evidence="16">
    <location>
        <begin position="1984"/>
        <end position="2008"/>
    </location>
</feature>
<evidence type="ECO:0000256" key="1">
    <source>
        <dbReference type="ARBA" id="ARBA00004611"/>
    </source>
</evidence>
<evidence type="ECO:0000256" key="5">
    <source>
        <dbReference type="ARBA" id="ARBA00022737"/>
    </source>
</evidence>
<dbReference type="Proteomes" id="UP000579812">
    <property type="component" value="Unassembled WGS sequence"/>
</dbReference>
<feature type="compositionally biased region" description="Low complexity" evidence="16">
    <location>
        <begin position="2229"/>
        <end position="2252"/>
    </location>
</feature>
<feature type="coiled-coil region" evidence="15">
    <location>
        <begin position="1036"/>
        <end position="1070"/>
    </location>
</feature>
<evidence type="ECO:0000256" key="11">
    <source>
        <dbReference type="ARBA" id="ARBA00055223"/>
    </source>
</evidence>
<keyword evidence="2" id="KW-0963">Cytoplasm</keyword>
<comment type="caution">
    <text evidence="19">The sequence shown here is derived from an EMBL/GenBank/DDBJ whole genome shotgun (WGS) entry which is preliminary data.</text>
</comment>
<feature type="region of interest" description="Disordered" evidence="16">
    <location>
        <begin position="1756"/>
        <end position="1803"/>
    </location>
</feature>
<feature type="region of interest" description="Disordered" evidence="16">
    <location>
        <begin position="1233"/>
        <end position="1261"/>
    </location>
</feature>
<feature type="region of interest" description="Disordered" evidence="16">
    <location>
        <begin position="621"/>
        <end position="662"/>
    </location>
</feature>
<keyword evidence="5" id="KW-0677">Repeat</keyword>
<feature type="region of interest" description="Disordered" evidence="16">
    <location>
        <begin position="2215"/>
        <end position="2279"/>
    </location>
</feature>
<dbReference type="SUPFAM" id="SSF50998">
    <property type="entry name" value="Quinoprotein alcohol dehydrogenase-like"/>
    <property type="match status" value="1"/>
</dbReference>
<dbReference type="Pfam" id="PF12448">
    <property type="entry name" value="Milton"/>
    <property type="match status" value="1"/>
</dbReference>
<dbReference type="PANTHER" id="PTHR14885:SF3">
    <property type="entry name" value="CILIA- AND FLAGELLA-ASSOCIATED PROTEIN 44"/>
    <property type="match status" value="1"/>
</dbReference>
<feature type="coiled-coil region" evidence="15">
    <location>
        <begin position="854"/>
        <end position="890"/>
    </location>
</feature>
<reference evidence="19 20" key="1">
    <citation type="submission" date="2020-04" db="EMBL/GenBank/DDBJ databases">
        <title>Chromosome-level genome assembly of a cyprinid fish Onychostoma macrolepis by integration of Nanopore Sequencing, Bionano and Hi-C technology.</title>
        <authorList>
            <person name="Wang D."/>
        </authorList>
    </citation>
    <scope>NUCLEOTIDE SEQUENCE [LARGE SCALE GENOMIC DNA]</scope>
    <source>
        <strain evidence="19">SWU-2019</strain>
        <tissue evidence="19">Muscle</tissue>
    </source>
</reference>
<feature type="region of interest" description="Disordered" evidence="16">
    <location>
        <begin position="2713"/>
        <end position="2740"/>
    </location>
</feature>
<evidence type="ECO:0000256" key="2">
    <source>
        <dbReference type="ARBA" id="ARBA00022490"/>
    </source>
</evidence>
<feature type="compositionally biased region" description="Acidic residues" evidence="16">
    <location>
        <begin position="645"/>
        <end position="662"/>
    </location>
</feature>
<evidence type="ECO:0000256" key="10">
    <source>
        <dbReference type="ARBA" id="ARBA00023273"/>
    </source>
</evidence>
<dbReference type="SMART" id="SM00320">
    <property type="entry name" value="WD40"/>
    <property type="match status" value="7"/>
</dbReference>
<dbReference type="Pfam" id="PF04849">
    <property type="entry name" value="HAP1_N"/>
    <property type="match status" value="1"/>
</dbReference>
<evidence type="ECO:0000256" key="12">
    <source>
        <dbReference type="ARBA" id="ARBA00060934"/>
    </source>
</evidence>
<dbReference type="InterPro" id="IPR006933">
    <property type="entry name" value="HAP1_N"/>
</dbReference>
<dbReference type="InterPro" id="IPR015943">
    <property type="entry name" value="WD40/YVTN_repeat-like_dom_sf"/>
</dbReference>
<evidence type="ECO:0000256" key="4">
    <source>
        <dbReference type="ARBA" id="ARBA00022574"/>
    </source>
</evidence>
<name>A0A7J6C3X5_9TELE</name>
<feature type="coiled-coil region" evidence="15">
    <location>
        <begin position="1561"/>
        <end position="1623"/>
    </location>
</feature>
<feature type="compositionally biased region" description="Acidic residues" evidence="16">
    <location>
        <begin position="1421"/>
        <end position="1449"/>
    </location>
</feature>
<feature type="compositionally biased region" description="Polar residues" evidence="16">
    <location>
        <begin position="2215"/>
        <end position="2228"/>
    </location>
</feature>
<dbReference type="PROSITE" id="PS50082">
    <property type="entry name" value="WD_REPEATS_2"/>
    <property type="match status" value="2"/>
</dbReference>
<gene>
    <name evidence="19" type="ORF">G5714_018728</name>
</gene>
<keyword evidence="8" id="KW-0969">Cilium</keyword>
<evidence type="ECO:0000256" key="15">
    <source>
        <dbReference type="SAM" id="Coils"/>
    </source>
</evidence>
<feature type="compositionally biased region" description="Pro residues" evidence="16">
    <location>
        <begin position="1758"/>
        <end position="1768"/>
    </location>
</feature>
<feature type="region of interest" description="Disordered" evidence="16">
    <location>
        <begin position="2560"/>
        <end position="2604"/>
    </location>
</feature>
<feature type="compositionally biased region" description="Polar residues" evidence="16">
    <location>
        <begin position="2594"/>
        <end position="2604"/>
    </location>
</feature>
<dbReference type="Pfam" id="PF00400">
    <property type="entry name" value="WD40"/>
    <property type="match status" value="3"/>
</dbReference>
<dbReference type="InterPro" id="IPR036322">
    <property type="entry name" value="WD40_repeat_dom_sf"/>
</dbReference>
<feature type="compositionally biased region" description="Basic and acidic residues" evidence="16">
    <location>
        <begin position="2270"/>
        <end position="2279"/>
    </location>
</feature>
<keyword evidence="10" id="KW-0966">Cell projection</keyword>
<evidence type="ECO:0000256" key="13">
    <source>
        <dbReference type="ARBA" id="ARBA00074727"/>
    </source>
</evidence>
<keyword evidence="7 15" id="KW-0175">Coiled coil</keyword>
<dbReference type="FunFam" id="2.130.10.10:FF:000401">
    <property type="entry name" value="Cilia- and flagella-associated protein 44"/>
    <property type="match status" value="1"/>
</dbReference>
<dbReference type="FunFam" id="2.130.10.10:FF:000547">
    <property type="entry name" value="Cilia- and flagella-associated protein 44"/>
    <property type="match status" value="1"/>
</dbReference>
<dbReference type="Gene3D" id="2.130.10.10">
    <property type="entry name" value="YVTN repeat-like/Quinoprotein amine dehydrogenase"/>
    <property type="match status" value="3"/>
</dbReference>
<comment type="similarity">
    <text evidence="12">Belongs to the CFAP44 family.</text>
</comment>
<feature type="domain" description="HAP1 N-terminal" evidence="18">
    <location>
        <begin position="1850"/>
        <end position="2154"/>
    </location>
</feature>
<feature type="region of interest" description="Disordered" evidence="16">
    <location>
        <begin position="987"/>
        <end position="1012"/>
    </location>
</feature>
<comment type="subcellular location">
    <subcellularLocation>
        <location evidence="1">Cytoplasm</location>
        <location evidence="1">Cytoskeleton</location>
        <location evidence="1">Flagellum axoneme</location>
    </subcellularLocation>
</comment>
<evidence type="ECO:0000259" key="17">
    <source>
        <dbReference type="SMART" id="SM01423"/>
    </source>
</evidence>
<feature type="region of interest" description="Disordered" evidence="16">
    <location>
        <begin position="2488"/>
        <end position="2510"/>
    </location>
</feature>
<dbReference type="PANTHER" id="PTHR14885">
    <property type="entry name" value="CILIA- AND FLAGELLA-ASSOCIATED PROTEIN 43-RELATED"/>
    <property type="match status" value="1"/>
</dbReference>
<feature type="domain" description="Trafficking kinesin-binding protein C-terminal" evidence="17">
    <location>
        <begin position="2216"/>
        <end position="2353"/>
    </location>
</feature>
<keyword evidence="4 14" id="KW-0853">WD repeat</keyword>
<evidence type="ECO:0000256" key="7">
    <source>
        <dbReference type="ARBA" id="ARBA00023054"/>
    </source>
</evidence>
<evidence type="ECO:0000256" key="16">
    <source>
        <dbReference type="SAM" id="MobiDB-lite"/>
    </source>
</evidence>
<evidence type="ECO:0000256" key="14">
    <source>
        <dbReference type="PROSITE-ProRule" id="PRU00221"/>
    </source>
</evidence>